<sequence>MDDIGVLSTSCLSCFDTLTRSLRTSSDEFKKQMRPIAIENEYARFKIWAGNLGALQRGRHSLDARLRDSVVLRAAVLKFMGELQDSLRKSAEITTGLRLPYEQGGDATHGPDEDAEDNSDTSGTSSDLESAELAERLDEIKDIMEHLYKLSFKIRNTRYRSLTNKALLMKEEDPQTGKDLFSAYAIFDRRHVQESLNRLRLRPSSKEFATEPARNPSDGCFDVLDEGDRLLNSDDFLQDRLAKAITNRRKYFAYWWRHALKLSHVTDELAPQQNFTTLVKPARPVSGPPTTPSISGYSLPTPGAKTLVSGTDFSLYNRKLDDQLDTETVISYATTAYDVDGNSPELPPPPPDAATKPEFVCQYCWVACPSRQGKGKSWQEHIRQDLQPYVCTYEECSDADRMYASRHTWLEHERLVHRRIWRCFEHRSFSSRSKNGLLQHFLDCHKGLDEQQIENLLDIAETTVADDRQTCPFCFSVGPFAKGFHNHVAFHQEQFATFAVPRNFDSNKEADSKKSEGIRSAGSLRSVALDFSDGDSSLDSDDSDVSVNQLRNSLLNSANFGDAAAVRLLLEKGANPDLGDNNGQTPLLWAAKKGHEAVVKLLLEKGADPTLRDYSGQTPLSWAAGNGHEAVVKLLLEKGTDPAFKDHRGQTPLSWAAKKGHEAVVKLLLEKGTDPSLADTYGQTPLSWAAKKGHEAVVKLLLEKGTDPSLADNDGQTPLLWATINGHKAVVKLLLEKGTDPSLADNDGQTPLSLAAETGHEAVVKRLLDNGADPESIAWAPRSSESDSELDDSDQGSVIPDRLASEDFT</sequence>
<evidence type="ECO:0000256" key="1">
    <source>
        <dbReference type="ARBA" id="ARBA00022737"/>
    </source>
</evidence>
<dbReference type="InterPro" id="IPR002110">
    <property type="entry name" value="Ankyrin_rpt"/>
</dbReference>
<reference evidence="5" key="1">
    <citation type="journal article" date="2014" name="Nat. Commun.">
        <title>Multiple recent horizontal transfers of a large genomic region in cheese making fungi.</title>
        <authorList>
            <person name="Cheeseman K."/>
            <person name="Ropars J."/>
            <person name="Renault P."/>
            <person name="Dupont J."/>
            <person name="Gouzy J."/>
            <person name="Branca A."/>
            <person name="Abraham A.L."/>
            <person name="Ceppi M."/>
            <person name="Conseiller E."/>
            <person name="Debuchy R."/>
            <person name="Malagnac F."/>
            <person name="Goarin A."/>
            <person name="Silar P."/>
            <person name="Lacoste S."/>
            <person name="Sallet E."/>
            <person name="Bensimon A."/>
            <person name="Giraud T."/>
            <person name="Brygoo Y."/>
        </authorList>
    </citation>
    <scope>NUCLEOTIDE SEQUENCE [LARGE SCALE GENOMIC DNA]</scope>
    <source>
        <strain evidence="5">FM164</strain>
    </source>
</reference>
<dbReference type="PROSITE" id="PS50088">
    <property type="entry name" value="ANK_REPEAT"/>
    <property type="match status" value="6"/>
</dbReference>
<protein>
    <submittedName>
        <fullName evidence="5">Ankyrin repeat-containing domain</fullName>
    </submittedName>
</protein>
<keyword evidence="6" id="KW-1185">Reference proteome</keyword>
<dbReference type="Proteomes" id="UP000030686">
    <property type="component" value="Unassembled WGS sequence"/>
</dbReference>
<dbReference type="Pfam" id="PF12796">
    <property type="entry name" value="Ank_2"/>
    <property type="match status" value="1"/>
</dbReference>
<dbReference type="OMA" id="EPFICVF"/>
<evidence type="ECO:0000256" key="4">
    <source>
        <dbReference type="SAM" id="MobiDB-lite"/>
    </source>
</evidence>
<accession>W6QS14</accession>
<dbReference type="Gene3D" id="1.20.120.1020">
    <property type="entry name" value="Prion-inhibition and propagation, HeLo domain"/>
    <property type="match status" value="1"/>
</dbReference>
<dbReference type="Pfam" id="PF00023">
    <property type="entry name" value="Ank"/>
    <property type="match status" value="3"/>
</dbReference>
<evidence type="ECO:0000256" key="2">
    <source>
        <dbReference type="ARBA" id="ARBA00023043"/>
    </source>
</evidence>
<proteinExistence type="predicted"/>
<evidence type="ECO:0000256" key="3">
    <source>
        <dbReference type="PROSITE-ProRule" id="PRU00023"/>
    </source>
</evidence>
<feature type="repeat" description="ANK" evidence="3">
    <location>
        <begin position="582"/>
        <end position="614"/>
    </location>
</feature>
<evidence type="ECO:0000313" key="6">
    <source>
        <dbReference type="Proteomes" id="UP000030686"/>
    </source>
</evidence>
<evidence type="ECO:0000313" key="5">
    <source>
        <dbReference type="EMBL" id="CDM36899.1"/>
    </source>
</evidence>
<dbReference type="PRINTS" id="PR01415">
    <property type="entry name" value="ANKYRIN"/>
</dbReference>
<dbReference type="OrthoDB" id="6133115at2759"/>
<feature type="repeat" description="ANK" evidence="3">
    <location>
        <begin position="714"/>
        <end position="746"/>
    </location>
</feature>
<dbReference type="PANTHER" id="PTHR24161:SF121">
    <property type="entry name" value="M-PHASE PHOSPHOPROTEIN 8"/>
    <property type="match status" value="1"/>
</dbReference>
<dbReference type="EMBL" id="HG792019">
    <property type="protein sequence ID" value="CDM36899.1"/>
    <property type="molecule type" value="Genomic_DNA"/>
</dbReference>
<dbReference type="PROSITE" id="PS50297">
    <property type="entry name" value="ANK_REP_REGION"/>
    <property type="match status" value="6"/>
</dbReference>
<keyword evidence="1" id="KW-0677">Repeat</keyword>
<dbReference type="PANTHER" id="PTHR24161">
    <property type="entry name" value="ANK_REP_REGION DOMAIN-CONTAINING PROTEIN-RELATED"/>
    <property type="match status" value="1"/>
</dbReference>
<dbReference type="STRING" id="1365484.W6QS14"/>
<gene>
    <name evidence="5" type="ORF">PROQFM164_S05g000732</name>
</gene>
<feature type="repeat" description="ANK" evidence="3">
    <location>
        <begin position="747"/>
        <end position="773"/>
    </location>
</feature>
<feature type="repeat" description="ANK" evidence="3">
    <location>
        <begin position="648"/>
        <end position="680"/>
    </location>
</feature>
<dbReference type="SUPFAM" id="SSF48403">
    <property type="entry name" value="Ankyrin repeat"/>
    <property type="match status" value="1"/>
</dbReference>
<dbReference type="InterPro" id="IPR036770">
    <property type="entry name" value="Ankyrin_rpt-contain_sf"/>
</dbReference>
<dbReference type="Gene3D" id="1.25.40.20">
    <property type="entry name" value="Ankyrin repeat-containing domain"/>
    <property type="match status" value="3"/>
</dbReference>
<feature type="region of interest" description="Disordered" evidence="4">
    <location>
        <begin position="98"/>
        <end position="130"/>
    </location>
</feature>
<name>W6QS14_PENRF</name>
<dbReference type="SMART" id="SM00248">
    <property type="entry name" value="ANK"/>
    <property type="match status" value="7"/>
</dbReference>
<keyword evidence="2 3" id="KW-0040">ANK repeat</keyword>
<feature type="repeat" description="ANK" evidence="3">
    <location>
        <begin position="681"/>
        <end position="713"/>
    </location>
</feature>
<organism evidence="5 6">
    <name type="scientific">Penicillium roqueforti (strain FM164)</name>
    <dbReference type="NCBI Taxonomy" id="1365484"/>
    <lineage>
        <taxon>Eukaryota</taxon>
        <taxon>Fungi</taxon>
        <taxon>Dikarya</taxon>
        <taxon>Ascomycota</taxon>
        <taxon>Pezizomycotina</taxon>
        <taxon>Eurotiomycetes</taxon>
        <taxon>Eurotiomycetidae</taxon>
        <taxon>Eurotiales</taxon>
        <taxon>Aspergillaceae</taxon>
        <taxon>Penicillium</taxon>
    </lineage>
</organism>
<dbReference type="InterPro" id="IPR038305">
    <property type="entry name" value="HeLo_sf"/>
</dbReference>
<feature type="region of interest" description="Disordered" evidence="4">
    <location>
        <begin position="774"/>
        <end position="809"/>
    </location>
</feature>
<dbReference type="AlphaFoldDB" id="W6QS14"/>
<feature type="repeat" description="ANK" evidence="3">
    <location>
        <begin position="615"/>
        <end position="647"/>
    </location>
</feature>